<evidence type="ECO:0000259" key="6">
    <source>
        <dbReference type="Pfam" id="PF17100"/>
    </source>
</evidence>
<dbReference type="SMART" id="SM00248">
    <property type="entry name" value="ANK"/>
    <property type="match status" value="13"/>
</dbReference>
<dbReference type="Pfam" id="PF17100">
    <property type="entry name" value="NACHT_N"/>
    <property type="match status" value="1"/>
</dbReference>
<dbReference type="OrthoDB" id="163438at2759"/>
<dbReference type="EMBL" id="JAPQKP010000001">
    <property type="protein sequence ID" value="KAJ5210754.1"/>
    <property type="molecule type" value="Genomic_DNA"/>
</dbReference>
<dbReference type="InterPro" id="IPR002110">
    <property type="entry name" value="Ankyrin_rpt"/>
</dbReference>
<feature type="repeat" description="ANK" evidence="3">
    <location>
        <begin position="930"/>
        <end position="962"/>
    </location>
</feature>
<evidence type="ECO:0000313" key="9">
    <source>
        <dbReference type="Proteomes" id="UP001150879"/>
    </source>
</evidence>
<dbReference type="InterPro" id="IPR031359">
    <property type="entry name" value="NACHT_N"/>
</dbReference>
<organism evidence="8 9">
    <name type="scientific">Penicillium cf. griseofulvum</name>
    <dbReference type="NCBI Taxonomy" id="2972120"/>
    <lineage>
        <taxon>Eukaryota</taxon>
        <taxon>Fungi</taxon>
        <taxon>Dikarya</taxon>
        <taxon>Ascomycota</taxon>
        <taxon>Pezizomycotina</taxon>
        <taxon>Eurotiomycetes</taxon>
        <taxon>Eurotiomycetidae</taxon>
        <taxon>Eurotiales</taxon>
        <taxon>Aspergillaceae</taxon>
        <taxon>Penicillium</taxon>
    </lineage>
</organism>
<dbReference type="Pfam" id="PF24883">
    <property type="entry name" value="NPHP3_N"/>
    <property type="match status" value="1"/>
</dbReference>
<feature type="repeat" description="ANK" evidence="3">
    <location>
        <begin position="1029"/>
        <end position="1061"/>
    </location>
</feature>
<feature type="repeat" description="ANK" evidence="3">
    <location>
        <begin position="1307"/>
        <end position="1330"/>
    </location>
</feature>
<evidence type="ECO:0000256" key="3">
    <source>
        <dbReference type="PROSITE-ProRule" id="PRU00023"/>
    </source>
</evidence>
<evidence type="ECO:0000256" key="4">
    <source>
        <dbReference type="SAM" id="Coils"/>
    </source>
</evidence>
<dbReference type="InterPro" id="IPR036770">
    <property type="entry name" value="Ankyrin_rpt-contain_sf"/>
</dbReference>
<keyword evidence="4" id="KW-0175">Coiled coil</keyword>
<feature type="region of interest" description="Disordered" evidence="5">
    <location>
        <begin position="1"/>
        <end position="46"/>
    </location>
</feature>
<keyword evidence="9" id="KW-1185">Reference proteome</keyword>
<evidence type="ECO:0000313" key="8">
    <source>
        <dbReference type="EMBL" id="KAJ5210754.1"/>
    </source>
</evidence>
<evidence type="ECO:0000259" key="7">
    <source>
        <dbReference type="Pfam" id="PF24883"/>
    </source>
</evidence>
<dbReference type="Pfam" id="PF12796">
    <property type="entry name" value="Ank_2"/>
    <property type="match status" value="4"/>
</dbReference>
<keyword evidence="1" id="KW-0677">Repeat</keyword>
<dbReference type="CDD" id="cd22541">
    <property type="entry name" value="SP5_N"/>
    <property type="match status" value="1"/>
</dbReference>
<dbReference type="SUPFAM" id="SSF52540">
    <property type="entry name" value="P-loop containing nucleoside triphosphate hydrolases"/>
    <property type="match status" value="1"/>
</dbReference>
<accession>A0A9W9T5Z0</accession>
<feature type="repeat" description="ANK" evidence="3">
    <location>
        <begin position="1238"/>
        <end position="1270"/>
    </location>
</feature>
<dbReference type="Gene3D" id="3.40.50.300">
    <property type="entry name" value="P-loop containing nucleotide triphosphate hydrolases"/>
    <property type="match status" value="1"/>
</dbReference>
<sequence length="1330" mass="146981">MRRFLKFKRREASSGDPQGNSVITSSPPTEPETITPSAASKPASNLKVQDTCPSVVTASPSPTIVSAAQPQTGQAVASLSRSTCHSPAPSVSASWDIDAWNRAYEVAGDREPELMTDYTNHLASLQGNPTSKRNISSSEFVEDVVNQLLDDREKKQWRLPLLGSNVIIRKQAEKLAKVLLWSDPVVQRALSTQPYAALAWSSVSILLPLLTSAVTPDEAMLKSFNSISDVQIYWTIFEETYLTSAHRQHYENLIEPLIKLYSNIIEYQARAICHLSKTQLSRGWQNVAGWNDWAGKASEVETLSKALSSLIVLDNEKEIRERWDRQLREIQESSTILKEIQQALDESRRQIQGNYEDKTEKELLQDLASDYEGYKDFNRLRVQGTCEWFFNDDKFCNWRDSSTSGLLWLSAGPGCGKSTLSRALIDERRLSLNVTTSTVCHFFFKDGYEDRMYGVNALCAVLHQLFTRDSSGDLIKLALPAHKNYGKALTRSFSELWNILLACAKSPHAGEIICIFDALDECEKQSRLQLIKKLEEFYSQPQGLSALSSKLRFLITSRPYADIEGGLGSFSTADYLHFDGDKKSPAIKREIDLVIDEHVSQIVGNFTPDDQLEISKRIKSMENRTYLWLHVIFETIKEDPSRHGKRSSIQKLLNNIPCKLSEAYERILSRSKCQEETERLLEIIVAAARPLTLDEANVALTLALSEESFTSHAALENDLWPKNNFESIVKGLSGLFISVHDSKLFFIHQTAREFLIGPSARGTWEGRLSMSESSRTMSRTCCQFLVLPDLRALAGTVSFSTTVRALNQLPPFFRYAADHWSLHFLSQEATIIDQTLNDARTLCNRHQAWVRVATPRWSSIDFQIMTDLSLASYLGLKQVIENILSEEHIDIHTEDESSISALSAACFAGLSDVVTLLLNKGANCNSNHLQNGTALHAALLSGHRDIVSILLENGADVNSKSRKSGSALYIASTYNYPDVVLALLERGADINYSEGLFGTALDGACREGHHEVVKILLENGADVNSKGGSFGTTLYIASSHNQPDIVLGLIERGADINYTHELFGTALHGACYRGHREVVKILLENGADVNSQGGSFGTTLYIASTQNYPDIVTILLENGADVNYYDPMDGTALLGACHKGYREVVKILLEHGAVDLKHGYYGSALHAACDNLKQLDVSDDIDQSQIAILLLKNGPDADMHYNHQTHGTPLQTASKRGGELVVEILLAIGADPNVRGGDGSSAIQEASLYGHQGVVELLLKNGADVNLQGEGKSTALQMAAREGRRELVALLLDHGADVTIKGELYGTALDAATEHGDTEIVEMLVKRGAE</sequence>
<dbReference type="Proteomes" id="UP001150879">
    <property type="component" value="Unassembled WGS sequence"/>
</dbReference>
<feature type="coiled-coil region" evidence="4">
    <location>
        <begin position="313"/>
        <end position="350"/>
    </location>
</feature>
<reference evidence="8" key="2">
    <citation type="journal article" date="2023" name="IMA Fungus">
        <title>Comparative genomic study of the Penicillium genus elucidates a diverse pangenome and 15 lateral gene transfer events.</title>
        <authorList>
            <person name="Petersen C."/>
            <person name="Sorensen T."/>
            <person name="Nielsen M.R."/>
            <person name="Sondergaard T.E."/>
            <person name="Sorensen J.L."/>
            <person name="Fitzpatrick D.A."/>
            <person name="Frisvad J.C."/>
            <person name="Nielsen K.L."/>
        </authorList>
    </citation>
    <scope>NUCLEOTIDE SEQUENCE</scope>
    <source>
        <strain evidence="8">IBT 16849</strain>
    </source>
</reference>
<feature type="repeat" description="ANK" evidence="3">
    <location>
        <begin position="963"/>
        <end position="995"/>
    </location>
</feature>
<feature type="compositionally biased region" description="Low complexity" evidence="5">
    <location>
        <begin position="21"/>
        <end position="37"/>
    </location>
</feature>
<feature type="repeat" description="ANK" evidence="3">
    <location>
        <begin position="1271"/>
        <end position="1303"/>
    </location>
</feature>
<dbReference type="PRINTS" id="PR01415">
    <property type="entry name" value="ANKYRIN"/>
</dbReference>
<evidence type="ECO:0008006" key="10">
    <source>
        <dbReference type="Google" id="ProtNLM"/>
    </source>
</evidence>
<keyword evidence="2 3" id="KW-0040">ANK repeat</keyword>
<dbReference type="InterPro" id="IPR056884">
    <property type="entry name" value="NPHP3-like_N"/>
</dbReference>
<gene>
    <name evidence="8" type="ORF">N7472_000893</name>
</gene>
<evidence type="ECO:0000256" key="2">
    <source>
        <dbReference type="ARBA" id="ARBA00023043"/>
    </source>
</evidence>
<dbReference type="PANTHER" id="PTHR24171:SF10">
    <property type="entry name" value="ANKYRIN REPEAT DOMAIN-CONTAINING PROTEIN 29-LIKE"/>
    <property type="match status" value="1"/>
</dbReference>
<protein>
    <recommendedName>
        <fullName evidence="10">NWD NACHT-NTPase N-terminal domain-containing protein</fullName>
    </recommendedName>
</protein>
<feature type="repeat" description="ANK" evidence="3">
    <location>
        <begin position="1065"/>
        <end position="1094"/>
    </location>
</feature>
<dbReference type="InterPro" id="IPR027417">
    <property type="entry name" value="P-loop_NTPase"/>
</dbReference>
<evidence type="ECO:0000256" key="5">
    <source>
        <dbReference type="SAM" id="MobiDB-lite"/>
    </source>
</evidence>
<comment type="caution">
    <text evidence="8">The sequence shown here is derived from an EMBL/GenBank/DDBJ whole genome shotgun (WGS) entry which is preliminary data.</text>
</comment>
<dbReference type="PROSITE" id="PS50297">
    <property type="entry name" value="ANK_REP_REGION"/>
    <property type="match status" value="9"/>
</dbReference>
<feature type="repeat" description="ANK" evidence="3">
    <location>
        <begin position="1095"/>
        <end position="1127"/>
    </location>
</feature>
<feature type="domain" description="Nephrocystin 3-like N-terminal" evidence="7">
    <location>
        <begin position="384"/>
        <end position="558"/>
    </location>
</feature>
<evidence type="ECO:0000256" key="1">
    <source>
        <dbReference type="ARBA" id="ARBA00022737"/>
    </source>
</evidence>
<dbReference type="PROSITE" id="PS50088">
    <property type="entry name" value="ANK_REPEAT"/>
    <property type="match status" value="10"/>
</dbReference>
<feature type="repeat" description="ANK" evidence="3">
    <location>
        <begin position="999"/>
        <end position="1028"/>
    </location>
</feature>
<feature type="repeat" description="ANK" evidence="3">
    <location>
        <begin position="1205"/>
        <end position="1237"/>
    </location>
</feature>
<name>A0A9W9T5Z0_9EURO</name>
<reference evidence="8" key="1">
    <citation type="submission" date="2022-11" db="EMBL/GenBank/DDBJ databases">
        <authorList>
            <person name="Petersen C."/>
        </authorList>
    </citation>
    <scope>NUCLEOTIDE SEQUENCE</scope>
    <source>
        <strain evidence="8">IBT 16849</strain>
    </source>
</reference>
<dbReference type="Pfam" id="PF00023">
    <property type="entry name" value="Ank"/>
    <property type="match status" value="2"/>
</dbReference>
<feature type="domain" description="NWD NACHT-NTPase N-terminal" evidence="6">
    <location>
        <begin position="100"/>
        <end position="307"/>
    </location>
</feature>
<proteinExistence type="predicted"/>
<dbReference type="SUPFAM" id="SSF48403">
    <property type="entry name" value="Ankyrin repeat"/>
    <property type="match status" value="2"/>
</dbReference>
<dbReference type="Gene3D" id="1.25.40.20">
    <property type="entry name" value="Ankyrin repeat-containing domain"/>
    <property type="match status" value="2"/>
</dbReference>
<dbReference type="PANTHER" id="PTHR24171">
    <property type="entry name" value="ANKYRIN REPEAT DOMAIN-CONTAINING PROTEIN 39-RELATED"/>
    <property type="match status" value="1"/>
</dbReference>